<dbReference type="Pfam" id="PF13005">
    <property type="entry name" value="zf-IS66"/>
    <property type="match status" value="1"/>
</dbReference>
<dbReference type="PANTHER" id="PTHR33678">
    <property type="entry name" value="BLL1576 PROTEIN"/>
    <property type="match status" value="1"/>
</dbReference>
<dbReference type="InterPro" id="IPR024463">
    <property type="entry name" value="Transposase_TnpC_homeodom"/>
</dbReference>
<feature type="domain" description="Transposase IS66 central" evidence="2">
    <location>
        <begin position="206"/>
        <end position="347"/>
    </location>
</feature>
<dbReference type="Pfam" id="PF13007">
    <property type="entry name" value="LZ_Tnp_IS66"/>
    <property type="match status" value="1"/>
</dbReference>
<reference evidence="5 6" key="1">
    <citation type="submission" date="2012-05" db="EMBL/GenBank/DDBJ databases">
        <title>Genome sequence of Nitritalea halalkaliphila LW7.</title>
        <authorList>
            <person name="Jangir P.K."/>
            <person name="Singh A."/>
            <person name="Shivaji S."/>
            <person name="Sharma R."/>
        </authorList>
    </citation>
    <scope>NUCLEOTIDE SEQUENCE [LARGE SCALE GENOMIC DNA]</scope>
    <source>
        <strain evidence="5 6">LW7</strain>
    </source>
</reference>
<organism evidence="5 6">
    <name type="scientific">Nitritalea halalkaliphila LW7</name>
    <dbReference type="NCBI Taxonomy" id="1189621"/>
    <lineage>
        <taxon>Bacteria</taxon>
        <taxon>Pseudomonadati</taxon>
        <taxon>Bacteroidota</taxon>
        <taxon>Cytophagia</taxon>
        <taxon>Cytophagales</taxon>
        <taxon>Cyclobacteriaceae</taxon>
        <taxon>Nitritalea</taxon>
    </lineage>
</organism>
<dbReference type="InterPro" id="IPR024474">
    <property type="entry name" value="Znf_dom_IS66"/>
</dbReference>
<feature type="domain" description="Transposase IS66 zinc-finger binding" evidence="3">
    <location>
        <begin position="160"/>
        <end position="187"/>
    </location>
</feature>
<evidence type="ECO:0000259" key="2">
    <source>
        <dbReference type="Pfam" id="PF03050"/>
    </source>
</evidence>
<name>I5BTZ1_9BACT</name>
<sequence length="349" mass="40408">MALRLFKTTFLPYIYVMENREIDYKTLYEQALLTLSQKENSLLEKENLLIEKQELIEKKEQVIFKYRSELDKLLKIIFGPKKDKLKTSIDSDQLNLFTLGVPEADQAKMGGDGEADSDEETVTVKRKKREKGQGRMTLPETLRKEDVYIEPTESTEGCVVIGEEVTEVLEMKPAEFYVTRYIRKRYAKPNGEGILMGTLPDRAIEKGIPAASTLAQMTVDKYVYGLPLHRQLDKYSKMGVRIPASTASNWLMQGWKTIEPLWELLKEVVLSQKYLQVDETPIKVQDRGHKNNMHKGYMWLYHAPVDRLVLFDYRKNRDRSGPSELLAKFRGVIQTDGYGVYHSLFDQHP</sequence>
<feature type="non-terminal residue" evidence="5">
    <location>
        <position position="349"/>
    </location>
</feature>
<evidence type="ECO:0000256" key="1">
    <source>
        <dbReference type="SAM" id="MobiDB-lite"/>
    </source>
</evidence>
<feature type="domain" description="Transposase TnpC homeodomain" evidence="4">
    <location>
        <begin position="67"/>
        <end position="147"/>
    </location>
</feature>
<dbReference type="STRING" id="1189621.A3SI_18729"/>
<dbReference type="PANTHER" id="PTHR33678:SF1">
    <property type="entry name" value="BLL1576 PROTEIN"/>
    <property type="match status" value="1"/>
</dbReference>
<keyword evidence="6" id="KW-1185">Reference proteome</keyword>
<evidence type="ECO:0000313" key="6">
    <source>
        <dbReference type="Proteomes" id="UP000005551"/>
    </source>
</evidence>
<evidence type="ECO:0000259" key="3">
    <source>
        <dbReference type="Pfam" id="PF13005"/>
    </source>
</evidence>
<proteinExistence type="predicted"/>
<dbReference type="EMBL" id="AJYA01000068">
    <property type="protein sequence ID" value="EIM73043.1"/>
    <property type="molecule type" value="Genomic_DNA"/>
</dbReference>
<evidence type="ECO:0000313" key="5">
    <source>
        <dbReference type="EMBL" id="EIM73043.1"/>
    </source>
</evidence>
<feature type="region of interest" description="Disordered" evidence="1">
    <location>
        <begin position="107"/>
        <end position="134"/>
    </location>
</feature>
<evidence type="ECO:0000259" key="4">
    <source>
        <dbReference type="Pfam" id="PF13007"/>
    </source>
</evidence>
<dbReference type="NCBIfam" id="NF033517">
    <property type="entry name" value="transpos_IS66"/>
    <property type="match status" value="1"/>
</dbReference>
<accession>I5BTZ1</accession>
<dbReference type="Proteomes" id="UP000005551">
    <property type="component" value="Unassembled WGS sequence"/>
</dbReference>
<dbReference type="Pfam" id="PF03050">
    <property type="entry name" value="DDE_Tnp_IS66"/>
    <property type="match status" value="1"/>
</dbReference>
<gene>
    <name evidence="5" type="ORF">A3SI_18729</name>
</gene>
<dbReference type="InterPro" id="IPR004291">
    <property type="entry name" value="Transposase_IS66_central"/>
</dbReference>
<comment type="caution">
    <text evidence="5">The sequence shown here is derived from an EMBL/GenBank/DDBJ whole genome shotgun (WGS) entry which is preliminary data.</text>
</comment>
<dbReference type="AlphaFoldDB" id="I5BTZ1"/>
<dbReference type="InterPro" id="IPR052344">
    <property type="entry name" value="Transposase-related"/>
</dbReference>
<protein>
    <submittedName>
        <fullName evidence="5">Transposase IS66</fullName>
    </submittedName>
</protein>